<comment type="similarity">
    <text evidence="6">Belongs to the BCD1 family.</text>
</comment>
<dbReference type="Pfam" id="PF04438">
    <property type="entry name" value="zf-HIT"/>
    <property type="match status" value="1"/>
</dbReference>
<dbReference type="InterPro" id="IPR051639">
    <property type="entry name" value="BCD1"/>
</dbReference>
<accession>A0A5B0QWA5</accession>
<name>A0A5B0QWA5_PUCGR</name>
<evidence type="ECO:0000256" key="5">
    <source>
        <dbReference type="ARBA" id="ARBA00049598"/>
    </source>
</evidence>
<dbReference type="InterPro" id="IPR057721">
    <property type="entry name" value="BCD1_alpha/beta"/>
</dbReference>
<evidence type="ECO:0000256" key="1">
    <source>
        <dbReference type="ARBA" id="ARBA00022553"/>
    </source>
</evidence>
<dbReference type="OrthoDB" id="272357at2759"/>
<evidence type="ECO:0000313" key="11">
    <source>
        <dbReference type="Proteomes" id="UP000324748"/>
    </source>
</evidence>
<keyword evidence="1" id="KW-0597">Phosphoprotein</keyword>
<dbReference type="PANTHER" id="PTHR13483:SF3">
    <property type="entry name" value="BOX C_D SNORNA PROTEIN 1"/>
    <property type="match status" value="1"/>
</dbReference>
<dbReference type="EMBL" id="VSWC01000002">
    <property type="protein sequence ID" value="KAA1117566.1"/>
    <property type="molecule type" value="Genomic_DNA"/>
</dbReference>
<keyword evidence="3 7" id="KW-0863">Zinc-finger</keyword>
<dbReference type="CDD" id="cd23023">
    <property type="entry name" value="zf-HIT_BCD1"/>
    <property type="match status" value="1"/>
</dbReference>
<keyword evidence="2" id="KW-0479">Metal-binding</keyword>
<proteinExistence type="inferred from homology"/>
<dbReference type="Pfam" id="PF25790">
    <property type="entry name" value="BCD1"/>
    <property type="match status" value="1"/>
</dbReference>
<comment type="function">
    <text evidence="5">Required for box C/D snoRNAs accumulation involved in snoRNA processing, snoRNA transport to the nucleolus and ribosome biogenesis.</text>
</comment>
<sequence length="466" mass="51434">MEASASTSPPTPAQEPPPARSKTCEQCRARESKYTCPGCGTRTCSLDCSNGHKASKNCSGKRNRVEYVPLNQYSWGRLMQDYSYLEEIHRHLSHHPPPSSVSNIPKPVGPPLGLTPPSRNSIAKRQLLVRMAALEAVRLLLMPDGMSRRNMNMTNYNHKKKCMQWSVELVFPSDEQTQEAVPQPTSQDRSSSSSTLTPPPPPTTPTVTSNQHTSHLIHQISSDTTIIELVRRTLNLKKLQMSPARKRRLLELVGREEQREKDKQDTRDSDEKAETGEGGGSSKEDEGGSKPNAEEAEEAEDLIFMLRLERAEPSSGETEEEGGAEESERGGAGAVRKLGAMERLRTALEGLEVVEWPRLEVIEASEWTRGLEAGRLRECVRIIPPRPTRPSSTTPGLKRPVDSGWPAHKRTRTTPPDIPPAISAPPLPTPLTSSPLPSLILHPPPSIPSLSSLLHHYSSSEDERST</sequence>
<keyword evidence="11" id="KW-1185">Reference proteome</keyword>
<dbReference type="PANTHER" id="PTHR13483">
    <property type="entry name" value="BOX C_D SNORNA PROTEIN 1-RELATED"/>
    <property type="match status" value="1"/>
</dbReference>
<feature type="compositionally biased region" description="Low complexity" evidence="8">
    <location>
        <begin position="430"/>
        <end position="441"/>
    </location>
</feature>
<keyword evidence="4" id="KW-0862">Zinc</keyword>
<feature type="compositionally biased region" description="Pro residues" evidence="8">
    <location>
        <begin position="416"/>
        <end position="429"/>
    </location>
</feature>
<evidence type="ECO:0000313" key="10">
    <source>
        <dbReference type="EMBL" id="KAA1117566.1"/>
    </source>
</evidence>
<gene>
    <name evidence="10" type="ORF">PGT21_014931</name>
</gene>
<dbReference type="AlphaFoldDB" id="A0A5B0QWA5"/>
<feature type="compositionally biased region" description="Basic and acidic residues" evidence="8">
    <location>
        <begin position="250"/>
        <end position="275"/>
    </location>
</feature>
<dbReference type="GO" id="GO:0048254">
    <property type="term" value="P:snoRNA localization"/>
    <property type="evidence" value="ECO:0007669"/>
    <property type="project" value="TreeGrafter"/>
</dbReference>
<dbReference type="SUPFAM" id="SSF144232">
    <property type="entry name" value="HIT/MYND zinc finger-like"/>
    <property type="match status" value="1"/>
</dbReference>
<dbReference type="GO" id="GO:0000492">
    <property type="term" value="P:box C/D snoRNP assembly"/>
    <property type="evidence" value="ECO:0007669"/>
    <property type="project" value="TreeGrafter"/>
</dbReference>
<evidence type="ECO:0000256" key="6">
    <source>
        <dbReference type="ARBA" id="ARBA00049654"/>
    </source>
</evidence>
<dbReference type="PROSITE" id="PS51083">
    <property type="entry name" value="ZF_HIT"/>
    <property type="match status" value="1"/>
</dbReference>
<evidence type="ECO:0000259" key="9">
    <source>
        <dbReference type="PROSITE" id="PS51083"/>
    </source>
</evidence>
<feature type="region of interest" description="Disordered" evidence="8">
    <location>
        <begin position="174"/>
        <end position="214"/>
    </location>
</feature>
<feature type="domain" description="HIT-type" evidence="9">
    <location>
        <begin position="24"/>
        <end position="58"/>
    </location>
</feature>
<organism evidence="10 11">
    <name type="scientific">Puccinia graminis f. sp. tritici</name>
    <dbReference type="NCBI Taxonomy" id="56615"/>
    <lineage>
        <taxon>Eukaryota</taxon>
        <taxon>Fungi</taxon>
        <taxon>Dikarya</taxon>
        <taxon>Basidiomycota</taxon>
        <taxon>Pucciniomycotina</taxon>
        <taxon>Pucciniomycetes</taxon>
        <taxon>Pucciniales</taxon>
        <taxon>Pucciniaceae</taxon>
        <taxon>Puccinia</taxon>
    </lineage>
</organism>
<feature type="region of interest" description="Disordered" evidence="8">
    <location>
        <begin position="384"/>
        <end position="443"/>
    </location>
</feature>
<feature type="compositionally biased region" description="Low complexity" evidence="8">
    <location>
        <begin position="184"/>
        <end position="196"/>
    </location>
</feature>
<evidence type="ECO:0000256" key="2">
    <source>
        <dbReference type="ARBA" id="ARBA00022723"/>
    </source>
</evidence>
<dbReference type="Gene3D" id="3.30.60.190">
    <property type="match status" value="1"/>
</dbReference>
<feature type="region of interest" description="Disordered" evidence="8">
    <location>
        <begin position="1"/>
        <end position="22"/>
    </location>
</feature>
<reference evidence="10 11" key="1">
    <citation type="submission" date="2019-05" db="EMBL/GenBank/DDBJ databases">
        <title>Emergence of the Ug99 lineage of the wheat stem rust pathogen through somatic hybridization.</title>
        <authorList>
            <person name="Li F."/>
            <person name="Upadhyaya N.M."/>
            <person name="Sperschneider J."/>
            <person name="Matny O."/>
            <person name="Nguyen-Phuc H."/>
            <person name="Mago R."/>
            <person name="Raley C."/>
            <person name="Miller M.E."/>
            <person name="Silverstein K.A.T."/>
            <person name="Henningsen E."/>
            <person name="Hirsch C.D."/>
            <person name="Visser B."/>
            <person name="Pretorius Z.A."/>
            <person name="Steffenson B.J."/>
            <person name="Schwessinger B."/>
            <person name="Dodds P.N."/>
            <person name="Figueroa M."/>
        </authorList>
    </citation>
    <scope>NUCLEOTIDE SEQUENCE [LARGE SCALE GENOMIC DNA]</scope>
    <source>
        <strain evidence="10">21-0</strain>
    </source>
</reference>
<evidence type="ECO:0000256" key="8">
    <source>
        <dbReference type="SAM" id="MobiDB-lite"/>
    </source>
</evidence>
<dbReference type="InterPro" id="IPR007529">
    <property type="entry name" value="Znf_HIT"/>
</dbReference>
<evidence type="ECO:0000256" key="3">
    <source>
        <dbReference type="ARBA" id="ARBA00022771"/>
    </source>
</evidence>
<dbReference type="GO" id="GO:0070761">
    <property type="term" value="C:pre-snoRNP complex"/>
    <property type="evidence" value="ECO:0007669"/>
    <property type="project" value="TreeGrafter"/>
</dbReference>
<dbReference type="GO" id="GO:0000463">
    <property type="term" value="P:maturation of LSU-rRNA from tricistronic rRNA transcript (SSU-rRNA, 5.8S rRNA, LSU-rRNA)"/>
    <property type="evidence" value="ECO:0007669"/>
    <property type="project" value="TreeGrafter"/>
</dbReference>
<evidence type="ECO:0000256" key="4">
    <source>
        <dbReference type="ARBA" id="ARBA00022833"/>
    </source>
</evidence>
<dbReference type="GO" id="GO:0008270">
    <property type="term" value="F:zinc ion binding"/>
    <property type="evidence" value="ECO:0007669"/>
    <property type="project" value="UniProtKB-UniRule"/>
</dbReference>
<feature type="region of interest" description="Disordered" evidence="8">
    <location>
        <begin position="250"/>
        <end position="295"/>
    </location>
</feature>
<comment type="caution">
    <text evidence="10">The sequence shown here is derived from an EMBL/GenBank/DDBJ whole genome shotgun (WGS) entry which is preliminary data.</text>
</comment>
<dbReference type="GO" id="GO:0005634">
    <property type="term" value="C:nucleus"/>
    <property type="evidence" value="ECO:0007669"/>
    <property type="project" value="TreeGrafter"/>
</dbReference>
<dbReference type="Proteomes" id="UP000324748">
    <property type="component" value="Unassembled WGS sequence"/>
</dbReference>
<evidence type="ECO:0000256" key="7">
    <source>
        <dbReference type="PROSITE-ProRule" id="PRU00453"/>
    </source>
</evidence>
<feature type="region of interest" description="Disordered" evidence="8">
    <location>
        <begin position="312"/>
        <end position="334"/>
    </location>
</feature>
<feature type="compositionally biased region" description="Pro residues" evidence="8">
    <location>
        <begin position="9"/>
        <end position="19"/>
    </location>
</feature>
<protein>
    <recommendedName>
        <fullName evidence="9">HIT-type domain-containing protein</fullName>
    </recommendedName>
</protein>